<comment type="caution">
    <text evidence="5">The sequence shown here is derived from an EMBL/GenBank/DDBJ whole genome shotgun (WGS) entry which is preliminary data.</text>
</comment>
<feature type="region of interest" description="Disordered" evidence="2">
    <location>
        <begin position="1754"/>
        <end position="1963"/>
    </location>
</feature>
<evidence type="ECO:0000256" key="2">
    <source>
        <dbReference type="SAM" id="MobiDB-lite"/>
    </source>
</evidence>
<dbReference type="Pfam" id="PF07926">
    <property type="entry name" value="TPR_MLP1_2"/>
    <property type="match status" value="1"/>
</dbReference>
<gene>
    <name evidence="5" type="primary">MLP1</name>
    <name evidence="5" type="ORF">OHC33_000223</name>
</gene>
<feature type="region of interest" description="Disordered" evidence="2">
    <location>
        <begin position="936"/>
        <end position="961"/>
    </location>
</feature>
<evidence type="ECO:0000313" key="6">
    <source>
        <dbReference type="Proteomes" id="UP001316803"/>
    </source>
</evidence>
<dbReference type="Proteomes" id="UP001316803">
    <property type="component" value="Unassembled WGS sequence"/>
</dbReference>
<feature type="compositionally biased region" description="Basic and acidic residues" evidence="2">
    <location>
        <begin position="1049"/>
        <end position="1067"/>
    </location>
</feature>
<feature type="compositionally biased region" description="Basic and acidic residues" evidence="2">
    <location>
        <begin position="1756"/>
        <end position="1771"/>
    </location>
</feature>
<feature type="region of interest" description="Disordered" evidence="2">
    <location>
        <begin position="1200"/>
        <end position="1219"/>
    </location>
</feature>
<dbReference type="GO" id="GO:0006406">
    <property type="term" value="P:mRNA export from nucleus"/>
    <property type="evidence" value="ECO:0007669"/>
    <property type="project" value="TreeGrafter"/>
</dbReference>
<feature type="compositionally biased region" description="Polar residues" evidence="2">
    <location>
        <begin position="1483"/>
        <end position="1495"/>
    </location>
</feature>
<name>A0AAN8F1P6_9EURO</name>
<reference evidence="5 6" key="1">
    <citation type="submission" date="2022-12" db="EMBL/GenBank/DDBJ databases">
        <title>Genomic features and morphological characterization of a novel Knufia sp. strain isolated from spacecraft assembly facility.</title>
        <authorList>
            <person name="Teixeira M."/>
            <person name="Chander A.M."/>
            <person name="Stajich J.E."/>
            <person name="Venkateswaran K."/>
        </authorList>
    </citation>
    <scope>NUCLEOTIDE SEQUENCE [LARGE SCALE GENOMIC DNA]</scope>
    <source>
        <strain evidence="5 6">FJI-L2-BK-P2</strain>
    </source>
</reference>
<feature type="compositionally biased region" description="Low complexity" evidence="2">
    <location>
        <begin position="1204"/>
        <end position="1218"/>
    </location>
</feature>
<dbReference type="EMBL" id="JAKLMC020000001">
    <property type="protein sequence ID" value="KAK5958381.1"/>
    <property type="molecule type" value="Genomic_DNA"/>
</dbReference>
<feature type="domain" description="Nucleoprotein TPR/MLP1-2" evidence="3">
    <location>
        <begin position="1064"/>
        <end position="1192"/>
    </location>
</feature>
<dbReference type="Pfam" id="PF25481">
    <property type="entry name" value="Nucleoprot-TPR"/>
    <property type="match status" value="1"/>
</dbReference>
<evidence type="ECO:0000256" key="1">
    <source>
        <dbReference type="SAM" id="Coils"/>
    </source>
</evidence>
<dbReference type="GO" id="GO:0005643">
    <property type="term" value="C:nuclear pore"/>
    <property type="evidence" value="ECO:0007669"/>
    <property type="project" value="TreeGrafter"/>
</dbReference>
<accession>A0AAN8F1P6</accession>
<feature type="coiled-coil region" evidence="1">
    <location>
        <begin position="703"/>
        <end position="934"/>
    </location>
</feature>
<feature type="compositionally biased region" description="Polar residues" evidence="2">
    <location>
        <begin position="95"/>
        <end position="130"/>
    </location>
</feature>
<feature type="coiled-coil region" evidence="1">
    <location>
        <begin position="567"/>
        <end position="620"/>
    </location>
</feature>
<dbReference type="Gene3D" id="1.10.287.1490">
    <property type="match status" value="1"/>
</dbReference>
<dbReference type="PANTHER" id="PTHR18898">
    <property type="entry name" value="NUCLEOPROTEIN TPR-RELATED"/>
    <property type="match status" value="1"/>
</dbReference>
<protein>
    <submittedName>
        <fullName evidence="5">Protein mlp1</fullName>
    </submittedName>
</protein>
<feature type="region of interest" description="Disordered" evidence="2">
    <location>
        <begin position="1476"/>
        <end position="1496"/>
    </location>
</feature>
<feature type="coiled-coil region" evidence="1">
    <location>
        <begin position="417"/>
        <end position="514"/>
    </location>
</feature>
<feature type="coiled-coil region" evidence="1">
    <location>
        <begin position="1243"/>
        <end position="1277"/>
    </location>
</feature>
<keyword evidence="6" id="KW-1185">Reference proteome</keyword>
<sequence>MAADIDVRTVATFTSLTEATVNTILDSPTADLVKTLLQGIEKKAKEFEQFKSQKVKLEVELETVVRTNESKSKVLQNSRDRALADVSKLREDLQTAESTRAQAQSELDRVQQSIESEASETASLRSKINSLESSHRDTLSLLDSKSKEVDRLAQDLSNEHTKLVELRRQVSALEQSKQEATTSANSARFRQASLEQEVELQKKSIDWYESERKIKAEEHQNFRKEKNARLSELQRSLEQRIEDVDSLRRSENSLRSQLEDQIGRNETLQTQIQKLNEEKITDADHHRKEVDGLTRLVELQKATADTAKARVEELNQSLVEAKDDASEEIGKMRAEIQQEHNDRQAAEQRVAELEARVSDLEADLQQAQTQPATPRNEANGRMPSTPARPGTPLGSFTPRSTHKLKNGLSTTQMYSEYTKIEKELANERRNNEQLQTYVDEMLADLEATKPEIEELRNDQSRLQSEVIEMSQTADLANQQRDAAVKEAKIAHGQNDRLKKEFEAAQQMCRDLGSQVRRLLLEQQAGSLSDLEYQRLANDLEEINQRDMGHLSDAQQHVNQYLLGFRNIAELQATNERQLGTIRNLLETVESEATQNTQKKFEQLEKDLEVANAKIGDYQNEINHMVTQSKSFVKERDMFRNMLTRRGQIDPNDFSRSMPLPAGGLSTSMGGDRMSPAAENDLAKLLRDVQTRFEEYRREASTDTATLKSQITDLSQRNSQLQAEASRSLGQLTAANQRYDMLLANYNTLKSDNTELQKRFNAAMESATKLEVRTQQAAEELVEAKGMLDGLRRESANLKAEKDLWKSVEKRLIDDNESLRNERSRLDQLNANLQNLLNEKEHSETESRRRLQTQVNTLEAELQNAKRRLDEEVENKNQTTLRRNYEHEQNQKRIDDLVTSLSAAREELASTKTSKDHLQARVDELSVELRSAEERVQVLARPSTAPDSQTNGADDNTVSREQELAVEVSELKRDLDLKTAELAKAEEHIEEYKGIAQEAEERLQQFMETNEEDKADLQASVNDKEQRVKDLEQRIEDISAELSTSNSELSKLRDEQAESGRRLDDQKSSLQAEIDRLKASEEKALEQTSLYLEASKEQQKIAEERQQNYETELLKHTEAVRTLQAVRAETNQIRLELVEAKTQAENAKADLEEKETSWADIEARYKQETLDLKARHEESEKHNKSLHESLETVNSQLSALRSAKTTTGDTDGNDSTLGGSHDFDSFQETIKYLRQEKDIVEARHYMANLELERLRRQLESAQNQLDEARVKINQQQRATIDNDKSAMGNNKLIETINELNLYKESAVTLRAEKNKAEHSLKEASERIEQLQGEIIPMKGRIDELNDLLKHRTDEISLLQKDRDSWQQRTQNILSKYDRVDPAELEDLKNRVAELETERDQAVEGRSALQVQVDGIPETVEAAKAEQKQKLTEQFKTRDRNMRNERTQLQAELSSVKEQLEAATNLANERAAVVPETQAMEAGETSESSPQDSSQRVQDLEARIHELEAAVAEKDAQIAAREQEAKSHDEQLKGMLNKRLAEVKKEAETAKQAALDELRSTLAAQHQEELETLRSQSVPVSAEVQKVADVSATDSSEQATVEVPATFEQLVKSLNVEQAGRLIAENEKVANIVKKNIKTHVERQTQKLKDQLANAQPSASSEEIAQQVQEAEQRFATEKEAILRQKDEELNTEREKLIKQQREAFEAEKQALLQEQQQKLNEEVSKAKASTEKLLAGKLDLVKKQSANSLAKVNVVKKAAEDTPEKPVKEVWEVAKSAKPPTEAPKPAPAPVPAAAIAPAATVTPEVHTPEAKIEAVAETNGASSPAPAADSQETETATEPSQQEQPAAPSAAPPAAPQQQQARSSGIPAPASQLPRGNFSNRGARGNARGTGIPRPGSAMGQHGGNHNPRGRGRGGHNPGSPGRGGGNLNPAAQQFTPQGKRPREEGDDAGSMGKRIRGGGAGS</sequence>
<feature type="region of interest" description="Disordered" evidence="2">
    <location>
        <begin position="363"/>
        <end position="404"/>
    </location>
</feature>
<evidence type="ECO:0000259" key="3">
    <source>
        <dbReference type="Pfam" id="PF07926"/>
    </source>
</evidence>
<feature type="domain" description="Nucleoprotein TPR/MPL1" evidence="4">
    <location>
        <begin position="183"/>
        <end position="261"/>
    </location>
</feature>
<feature type="compositionally biased region" description="Low complexity" evidence="2">
    <location>
        <begin position="1791"/>
        <end position="1805"/>
    </location>
</feature>
<dbReference type="GO" id="GO:0017056">
    <property type="term" value="F:structural constituent of nuclear pore"/>
    <property type="evidence" value="ECO:0007669"/>
    <property type="project" value="TreeGrafter"/>
</dbReference>
<dbReference type="InterPro" id="IPR012929">
    <property type="entry name" value="Nucleoprot-TPR/MLP1-2_dom"/>
</dbReference>
<evidence type="ECO:0000259" key="4">
    <source>
        <dbReference type="Pfam" id="PF25481"/>
    </source>
</evidence>
<proteinExistence type="predicted"/>
<feature type="compositionally biased region" description="Low complexity" evidence="2">
    <location>
        <begin position="1838"/>
        <end position="1849"/>
    </location>
</feature>
<keyword evidence="1" id="KW-0175">Coiled coil</keyword>
<feature type="coiled-coil region" evidence="1">
    <location>
        <begin position="1437"/>
        <end position="1464"/>
    </location>
</feature>
<feature type="region of interest" description="Disordered" evidence="2">
    <location>
        <begin position="94"/>
        <end position="130"/>
    </location>
</feature>
<feature type="coiled-coil region" evidence="1">
    <location>
        <begin position="1659"/>
        <end position="1731"/>
    </location>
</feature>
<feature type="compositionally biased region" description="Gly residues" evidence="2">
    <location>
        <begin position="1915"/>
        <end position="1927"/>
    </location>
</feature>
<feature type="region of interest" description="Disordered" evidence="2">
    <location>
        <begin position="1041"/>
        <end position="1067"/>
    </location>
</feature>
<dbReference type="InterPro" id="IPR057577">
    <property type="entry name" value="Nucleoprot-TPR/MLP1_dom"/>
</dbReference>
<feature type="compositionally biased region" description="Polar residues" evidence="2">
    <location>
        <begin position="944"/>
        <end position="955"/>
    </location>
</feature>
<feature type="compositionally biased region" description="Low complexity" evidence="2">
    <location>
        <begin position="1875"/>
        <end position="1889"/>
    </location>
</feature>
<evidence type="ECO:0000313" key="5">
    <source>
        <dbReference type="EMBL" id="KAK5958381.1"/>
    </source>
</evidence>
<organism evidence="5 6">
    <name type="scientific">Knufia fluminis</name>
    <dbReference type="NCBI Taxonomy" id="191047"/>
    <lineage>
        <taxon>Eukaryota</taxon>
        <taxon>Fungi</taxon>
        <taxon>Dikarya</taxon>
        <taxon>Ascomycota</taxon>
        <taxon>Pezizomycotina</taxon>
        <taxon>Eurotiomycetes</taxon>
        <taxon>Chaetothyriomycetidae</taxon>
        <taxon>Chaetothyriales</taxon>
        <taxon>Trichomeriaceae</taxon>
        <taxon>Knufia</taxon>
    </lineage>
</organism>
<feature type="compositionally biased region" description="Pro residues" evidence="2">
    <location>
        <begin position="1780"/>
        <end position="1790"/>
    </location>
</feature>
<feature type="coiled-coil region" evidence="1">
    <location>
        <begin position="1305"/>
        <end position="1403"/>
    </location>
</feature>
<feature type="coiled-coil region" evidence="1">
    <location>
        <begin position="149"/>
        <end position="183"/>
    </location>
</feature>
<dbReference type="GO" id="GO:0006606">
    <property type="term" value="P:protein import into nucleus"/>
    <property type="evidence" value="ECO:0007669"/>
    <property type="project" value="InterPro"/>
</dbReference>
<dbReference type="PANTHER" id="PTHR18898:SF2">
    <property type="entry name" value="NUCLEOPROTEIN TPR"/>
    <property type="match status" value="1"/>
</dbReference>